<dbReference type="SUPFAM" id="SSF55486">
    <property type="entry name" value="Metalloproteases ('zincins'), catalytic domain"/>
    <property type="match status" value="1"/>
</dbReference>
<evidence type="ECO:0000256" key="7">
    <source>
        <dbReference type="ARBA" id="ARBA00022833"/>
    </source>
</evidence>
<keyword evidence="5 9" id="KW-0479">Metal-binding</keyword>
<evidence type="ECO:0000256" key="3">
    <source>
        <dbReference type="ARBA" id="ARBA00022438"/>
    </source>
</evidence>
<feature type="domain" description="ERAP1-like C-terminal" evidence="11">
    <location>
        <begin position="535"/>
        <end position="845"/>
    </location>
</feature>
<keyword evidence="4 9" id="KW-0645">Protease</keyword>
<evidence type="ECO:0000256" key="2">
    <source>
        <dbReference type="ARBA" id="ARBA00010136"/>
    </source>
</evidence>
<dbReference type="EMBL" id="AP025591">
    <property type="protein sequence ID" value="BDG06270.1"/>
    <property type="molecule type" value="Genomic_DNA"/>
</dbReference>
<keyword evidence="8 9" id="KW-0482">Metalloprotease</keyword>
<sequence>MLTGQFVPSPEPPEMPHATDVRTYRLPTGVRPSAYDAALSVDLDGRRFSGTVRIELALSAPAEEIVLHAADLALDRAVLHASGRQVPVAEVRTAKASETLILRLAAAAPAGPATLDLSFSGAMTPGLRGLYLAGSGLAATQFEAADARRVFPCFDEPGFKATWRLAVEAPKGAVVLSNGTPVREEDRGATRRVSFSETPPLPTYLVALVVGRVDALPPVTVRSVPVRTWASPEKVPLTGFGQDVAVEVLPRLEDYFAVPYAFGKLDQVGLPEFEAGAMENAGLVTFREVALLLDPSTASLAQKKRVAEVVTHELAHQWFGNWVTMTWWDDLWLNEAFATWMAYKIVDQWNPGWRVWLDFDQGKAAAMQLDALRSTHPIRAEVKDVADAGEAFDLITYEKGGAVLRMIEGYLGAERFRDGIRRYMRRHAKANAVADDLWSALAEASQQPVVELANAWIGEPGFPLVRVARNGRALRLEQRRFFSDPASATGATLALWPVPMVIRYRTGGRDVEQRVLLREASTEVVLEGEPEVLCGNAGATGFYRVAYDAGLLAALRSHLGALGPAERIALVQDEWALVRAGEREIGAFLDLCEAFAGEEDHAVLDELVARLATIEHRLVEEKDRPALQAFVARLFRPQLAAVGWDAAAGEPDAVRLRRAAAVRALGLVARDREVAVEARARLDRWLAGDRAALEANLHDAAVAIVARAGDAARFEAFRSLFGKETDPAFRRRYLLALASFEDAGLAHRGIDLCFSGDVPLQDSASFVGALLGNRTARDPFWIRLRAEWAPLLEKVRGAPMLLRRVVEAMGALVERRHLEEAQTFLAEHPVDEARQAIAQTLERLRQDVELRERTQAPVGGWLAAKA</sequence>
<keyword evidence="14" id="KW-1185">Reference proteome</keyword>
<comment type="cofactor">
    <cofactor evidence="9">
        <name>Zn(2+)</name>
        <dbReference type="ChEBI" id="CHEBI:29105"/>
    </cofactor>
    <text evidence="9">Binds 1 zinc ion per subunit.</text>
</comment>
<dbReference type="Gene3D" id="2.60.40.1910">
    <property type="match status" value="1"/>
</dbReference>
<comment type="similarity">
    <text evidence="2 9">Belongs to the peptidase M1 family.</text>
</comment>
<evidence type="ECO:0000256" key="1">
    <source>
        <dbReference type="ARBA" id="ARBA00000098"/>
    </source>
</evidence>
<dbReference type="InterPro" id="IPR050344">
    <property type="entry name" value="Peptidase_M1_aminopeptidases"/>
</dbReference>
<keyword evidence="3 9" id="KW-0031">Aminopeptidase</keyword>
<evidence type="ECO:0000313" key="14">
    <source>
        <dbReference type="Proteomes" id="UP001162891"/>
    </source>
</evidence>
<evidence type="ECO:0000256" key="6">
    <source>
        <dbReference type="ARBA" id="ARBA00022801"/>
    </source>
</evidence>
<dbReference type="EC" id="3.4.11.-" evidence="9"/>
<feature type="domain" description="Peptidase M1 membrane alanine aminopeptidase" evidence="10">
    <location>
        <begin position="243"/>
        <end position="456"/>
    </location>
</feature>
<name>A0ABM7X388_9BACT</name>
<dbReference type="PANTHER" id="PTHR11533:SF174">
    <property type="entry name" value="PUROMYCIN-SENSITIVE AMINOPEPTIDASE-RELATED"/>
    <property type="match status" value="1"/>
</dbReference>
<feature type="domain" description="Aminopeptidase N-like N-terminal" evidence="12">
    <location>
        <begin position="32"/>
        <end position="205"/>
    </location>
</feature>
<keyword evidence="6 9" id="KW-0378">Hydrolase</keyword>
<dbReference type="PANTHER" id="PTHR11533">
    <property type="entry name" value="PROTEASE M1 ZINC METALLOPROTEASE"/>
    <property type="match status" value="1"/>
</dbReference>
<dbReference type="InterPro" id="IPR045357">
    <property type="entry name" value="Aminopeptidase_N-like_N"/>
</dbReference>
<dbReference type="Gene3D" id="1.25.50.20">
    <property type="match status" value="1"/>
</dbReference>
<dbReference type="SUPFAM" id="SSF63737">
    <property type="entry name" value="Leukotriene A4 hydrolase N-terminal domain"/>
    <property type="match status" value="1"/>
</dbReference>
<evidence type="ECO:0000256" key="9">
    <source>
        <dbReference type="RuleBase" id="RU364040"/>
    </source>
</evidence>
<dbReference type="Pfam" id="PF01433">
    <property type="entry name" value="Peptidase_M1"/>
    <property type="match status" value="1"/>
</dbReference>
<evidence type="ECO:0000256" key="8">
    <source>
        <dbReference type="ARBA" id="ARBA00023049"/>
    </source>
</evidence>
<dbReference type="InterPro" id="IPR001930">
    <property type="entry name" value="Peptidase_M1"/>
</dbReference>
<dbReference type="Gene3D" id="2.60.40.1730">
    <property type="entry name" value="tricorn interacting facor f3 domain"/>
    <property type="match status" value="1"/>
</dbReference>
<dbReference type="InterPro" id="IPR027268">
    <property type="entry name" value="Peptidase_M4/M1_CTD_sf"/>
</dbReference>
<evidence type="ECO:0000259" key="11">
    <source>
        <dbReference type="Pfam" id="PF11838"/>
    </source>
</evidence>
<keyword evidence="7 9" id="KW-0862">Zinc</keyword>
<dbReference type="InterPro" id="IPR034016">
    <property type="entry name" value="M1_APN-typ"/>
</dbReference>
<evidence type="ECO:0000256" key="5">
    <source>
        <dbReference type="ARBA" id="ARBA00022723"/>
    </source>
</evidence>
<dbReference type="Proteomes" id="UP001162891">
    <property type="component" value="Chromosome"/>
</dbReference>
<evidence type="ECO:0000259" key="10">
    <source>
        <dbReference type="Pfam" id="PF01433"/>
    </source>
</evidence>
<dbReference type="CDD" id="cd09601">
    <property type="entry name" value="M1_APN-Q_like"/>
    <property type="match status" value="1"/>
</dbReference>
<evidence type="ECO:0000256" key="4">
    <source>
        <dbReference type="ARBA" id="ARBA00022670"/>
    </source>
</evidence>
<dbReference type="InterPro" id="IPR014782">
    <property type="entry name" value="Peptidase_M1_dom"/>
</dbReference>
<dbReference type="InterPro" id="IPR042097">
    <property type="entry name" value="Aminopeptidase_N-like_N_sf"/>
</dbReference>
<reference evidence="14" key="1">
    <citation type="journal article" date="2022" name="Int. J. Syst. Evol. Microbiol.">
        <title>Anaeromyxobacter oryzae sp. nov., Anaeromyxobacter diazotrophicus sp. nov. and Anaeromyxobacter paludicola sp. nov., isolated from paddy soils.</title>
        <authorList>
            <person name="Itoh H."/>
            <person name="Xu Z."/>
            <person name="Mise K."/>
            <person name="Masuda Y."/>
            <person name="Ushijima N."/>
            <person name="Hayakawa C."/>
            <person name="Shiratori Y."/>
            <person name="Senoo K."/>
        </authorList>
    </citation>
    <scope>NUCLEOTIDE SEQUENCE [LARGE SCALE GENOMIC DNA]</scope>
    <source>
        <strain evidence="14">Red232</strain>
    </source>
</reference>
<dbReference type="Gene3D" id="1.10.390.10">
    <property type="entry name" value="Neutral Protease Domain 2"/>
    <property type="match status" value="1"/>
</dbReference>
<accession>A0ABM7X388</accession>
<protein>
    <recommendedName>
        <fullName evidence="9">Aminopeptidase</fullName>
        <ecNumber evidence="9">3.4.11.-</ecNumber>
    </recommendedName>
</protein>
<dbReference type="GO" id="GO:0004177">
    <property type="term" value="F:aminopeptidase activity"/>
    <property type="evidence" value="ECO:0007669"/>
    <property type="project" value="UniProtKB-KW"/>
</dbReference>
<dbReference type="Pfam" id="PF17900">
    <property type="entry name" value="Peptidase_M1_N"/>
    <property type="match status" value="1"/>
</dbReference>
<gene>
    <name evidence="13" type="ORF">AMOR_52660</name>
</gene>
<evidence type="ECO:0000259" key="12">
    <source>
        <dbReference type="Pfam" id="PF17900"/>
    </source>
</evidence>
<organism evidence="13 14">
    <name type="scientific">Anaeromyxobacter oryzae</name>
    <dbReference type="NCBI Taxonomy" id="2918170"/>
    <lineage>
        <taxon>Bacteria</taxon>
        <taxon>Pseudomonadati</taxon>
        <taxon>Myxococcota</taxon>
        <taxon>Myxococcia</taxon>
        <taxon>Myxococcales</taxon>
        <taxon>Cystobacterineae</taxon>
        <taxon>Anaeromyxobacteraceae</taxon>
        <taxon>Anaeromyxobacter</taxon>
    </lineage>
</organism>
<proteinExistence type="inferred from homology"/>
<dbReference type="PRINTS" id="PR00756">
    <property type="entry name" value="ALADIPTASE"/>
</dbReference>
<evidence type="ECO:0000313" key="13">
    <source>
        <dbReference type="EMBL" id="BDG06270.1"/>
    </source>
</evidence>
<comment type="catalytic activity">
    <reaction evidence="1">
        <text>Release of an N-terminal amino acid, Xaa-|-Yaa- from a peptide, amide or arylamide. Xaa is preferably Ala, but may be most amino acids including Pro (slow action). When a terminal hydrophobic residue is followed by a prolyl residue, the two may be released as an intact Xaa-Pro dipeptide.</text>
        <dbReference type="EC" id="3.4.11.2"/>
    </reaction>
</comment>
<dbReference type="InterPro" id="IPR024571">
    <property type="entry name" value="ERAP1-like_C_dom"/>
</dbReference>
<dbReference type="Pfam" id="PF11838">
    <property type="entry name" value="ERAP1_C"/>
    <property type="match status" value="1"/>
</dbReference>